<keyword evidence="1 12" id="KW-0723">Serine/threonine-protein kinase</keyword>
<accession>A0A250XKR6</accession>
<proteinExistence type="inferred from homology"/>
<dbReference type="PANTHER" id="PTHR48013">
    <property type="entry name" value="DUAL SPECIFICITY MITOGEN-ACTIVATED PROTEIN KINASE KINASE 5-RELATED"/>
    <property type="match status" value="1"/>
</dbReference>
<evidence type="ECO:0000256" key="10">
    <source>
        <dbReference type="ARBA" id="ARBA00051693"/>
    </source>
</evidence>
<evidence type="ECO:0000256" key="4">
    <source>
        <dbReference type="ARBA" id="ARBA00022777"/>
    </source>
</evidence>
<dbReference type="GO" id="GO:0004674">
    <property type="term" value="F:protein serine/threonine kinase activity"/>
    <property type="evidence" value="ECO:0007669"/>
    <property type="project" value="UniProtKB-KW"/>
</dbReference>
<evidence type="ECO:0000256" key="7">
    <source>
        <dbReference type="ARBA" id="ARBA00038999"/>
    </source>
</evidence>
<evidence type="ECO:0000256" key="3">
    <source>
        <dbReference type="ARBA" id="ARBA00022741"/>
    </source>
</evidence>
<dbReference type="STRING" id="1157962.A0A250XKR6"/>
<dbReference type="PROSITE" id="PS00108">
    <property type="entry name" value="PROTEIN_KINASE_ST"/>
    <property type="match status" value="1"/>
</dbReference>
<evidence type="ECO:0000256" key="5">
    <source>
        <dbReference type="ARBA" id="ARBA00022840"/>
    </source>
</evidence>
<protein>
    <recommendedName>
        <fullName evidence="7">mitogen-activated protein kinase kinase</fullName>
        <ecNumber evidence="7">2.7.12.2</ecNumber>
    </recommendedName>
</protein>
<evidence type="ECO:0000256" key="13">
    <source>
        <dbReference type="SAM" id="MobiDB-lite"/>
    </source>
</evidence>
<dbReference type="InterPro" id="IPR017441">
    <property type="entry name" value="Protein_kinase_ATP_BS"/>
</dbReference>
<keyword evidence="4" id="KW-0418">Kinase</keyword>
<evidence type="ECO:0000256" key="8">
    <source>
        <dbReference type="ARBA" id="ARBA00049014"/>
    </source>
</evidence>
<feature type="binding site" evidence="11">
    <location>
        <position position="112"/>
    </location>
    <ligand>
        <name>ATP</name>
        <dbReference type="ChEBI" id="CHEBI:30616"/>
    </ligand>
</feature>
<dbReference type="SMART" id="SM00220">
    <property type="entry name" value="S_TKc"/>
    <property type="match status" value="1"/>
</dbReference>
<dbReference type="Gene3D" id="3.30.200.20">
    <property type="entry name" value="Phosphorylase Kinase, domain 1"/>
    <property type="match status" value="1"/>
</dbReference>
<keyword evidence="16" id="KW-1185">Reference proteome</keyword>
<dbReference type="Gene3D" id="1.10.510.10">
    <property type="entry name" value="Transferase(Phosphotransferase) domain 1"/>
    <property type="match status" value="1"/>
</dbReference>
<keyword evidence="3 11" id="KW-0547">Nucleotide-binding</keyword>
<sequence length="363" mass="39418">MQRRRPDPLNLPPEIKTSYTLTNAGRFTEGDLTISKDGLTISSPAPSFSSAVSSIGGGADDSTRALDHDNGVTSTSELTLADLEELGVIGSGSSGVAKKVRNKHTGQLLVLKVIQFDVSSDVIRKQVTTELRTLHGASHAHVVKYHQAFFDNGAITIVMEYMDGGSLADVLKLHKGLPEPYIAELARQILSGLMHLHKDLHVVHRDIKPSNLLLNGKGELKISDFGVSGQLTSSVSNCLSWVGTVTYMSPERIKGDSYSFDSDLWSLGLTLVECALGRFPYPPPHDAGAQLGFWELLEYIVMEGAPSLPKDQFSPEFCDFISKCLLKDARSRPSVQELSRHAFLSMHKGKGALADLLPGKPQL</sequence>
<reference evidence="15 16" key="1">
    <citation type="submission" date="2017-08" db="EMBL/GenBank/DDBJ databases">
        <title>Acidophilic green algal genome provides insights into adaptation to an acidic environment.</title>
        <authorList>
            <person name="Hirooka S."/>
            <person name="Hirose Y."/>
            <person name="Kanesaki Y."/>
            <person name="Higuchi S."/>
            <person name="Fujiwara T."/>
            <person name="Onuma R."/>
            <person name="Era A."/>
            <person name="Ohbayashi R."/>
            <person name="Uzuka A."/>
            <person name="Nozaki H."/>
            <person name="Yoshikawa H."/>
            <person name="Miyagishima S.Y."/>
        </authorList>
    </citation>
    <scope>NUCLEOTIDE SEQUENCE [LARGE SCALE GENOMIC DNA]</scope>
    <source>
        <strain evidence="15 16">NIES-2499</strain>
    </source>
</reference>
<dbReference type="Pfam" id="PF00069">
    <property type="entry name" value="Pkinase"/>
    <property type="match status" value="1"/>
</dbReference>
<dbReference type="InterPro" id="IPR008271">
    <property type="entry name" value="Ser/Thr_kinase_AS"/>
</dbReference>
<dbReference type="Proteomes" id="UP000232323">
    <property type="component" value="Unassembled WGS sequence"/>
</dbReference>
<dbReference type="GO" id="GO:0004708">
    <property type="term" value="F:MAP kinase kinase activity"/>
    <property type="evidence" value="ECO:0007669"/>
    <property type="project" value="UniProtKB-EC"/>
</dbReference>
<organism evidence="15 16">
    <name type="scientific">Chlamydomonas eustigma</name>
    <dbReference type="NCBI Taxonomy" id="1157962"/>
    <lineage>
        <taxon>Eukaryota</taxon>
        <taxon>Viridiplantae</taxon>
        <taxon>Chlorophyta</taxon>
        <taxon>core chlorophytes</taxon>
        <taxon>Chlorophyceae</taxon>
        <taxon>CS clade</taxon>
        <taxon>Chlamydomonadales</taxon>
        <taxon>Chlamydomonadaceae</taxon>
        <taxon>Chlamydomonas</taxon>
    </lineage>
</organism>
<keyword evidence="5 11" id="KW-0067">ATP-binding</keyword>
<evidence type="ECO:0000313" key="16">
    <source>
        <dbReference type="Proteomes" id="UP000232323"/>
    </source>
</evidence>
<evidence type="ECO:0000256" key="2">
    <source>
        <dbReference type="ARBA" id="ARBA00022679"/>
    </source>
</evidence>
<gene>
    <name evidence="15" type="ORF">CEUSTIGMA_g11093.t1</name>
</gene>
<dbReference type="EMBL" id="BEGY01000104">
    <property type="protein sequence ID" value="GAX83668.1"/>
    <property type="molecule type" value="Genomic_DNA"/>
</dbReference>
<comment type="catalytic activity">
    <reaction evidence="9">
        <text>L-threonyl-[protein] + ATP = O-phospho-L-threonyl-[protein] + ADP + H(+)</text>
        <dbReference type="Rhea" id="RHEA:46608"/>
        <dbReference type="Rhea" id="RHEA-COMP:11060"/>
        <dbReference type="Rhea" id="RHEA-COMP:11605"/>
        <dbReference type="ChEBI" id="CHEBI:15378"/>
        <dbReference type="ChEBI" id="CHEBI:30013"/>
        <dbReference type="ChEBI" id="CHEBI:30616"/>
        <dbReference type="ChEBI" id="CHEBI:61977"/>
        <dbReference type="ChEBI" id="CHEBI:456216"/>
        <dbReference type="EC" id="2.7.12.2"/>
    </reaction>
</comment>
<dbReference type="OrthoDB" id="10252354at2759"/>
<dbReference type="PROSITE" id="PS50011">
    <property type="entry name" value="PROTEIN_KINASE_DOM"/>
    <property type="match status" value="1"/>
</dbReference>
<evidence type="ECO:0000256" key="6">
    <source>
        <dbReference type="ARBA" id="ARBA00038035"/>
    </source>
</evidence>
<comment type="similarity">
    <text evidence="6">Belongs to the protein kinase superfamily. STE Ser/Thr protein kinase family. MAP kinase kinase subfamily.</text>
</comment>
<dbReference type="FunFam" id="1.10.510.10:FF:000432">
    <property type="entry name" value="mitogen-activated protein kinase kinase 3"/>
    <property type="match status" value="1"/>
</dbReference>
<name>A0A250XKR6_9CHLO</name>
<keyword evidence="2" id="KW-0808">Transferase</keyword>
<dbReference type="AlphaFoldDB" id="A0A250XKR6"/>
<dbReference type="CDD" id="cd06623">
    <property type="entry name" value="PKc_MAPKK_plant_like"/>
    <property type="match status" value="1"/>
</dbReference>
<comment type="catalytic activity">
    <reaction evidence="10">
        <text>L-tyrosyl-[protein] + ATP = O-phospho-L-tyrosyl-[protein] + ADP + H(+)</text>
        <dbReference type="Rhea" id="RHEA:10596"/>
        <dbReference type="Rhea" id="RHEA-COMP:10136"/>
        <dbReference type="Rhea" id="RHEA-COMP:20101"/>
        <dbReference type="ChEBI" id="CHEBI:15378"/>
        <dbReference type="ChEBI" id="CHEBI:30616"/>
        <dbReference type="ChEBI" id="CHEBI:46858"/>
        <dbReference type="ChEBI" id="CHEBI:61978"/>
        <dbReference type="ChEBI" id="CHEBI:456216"/>
        <dbReference type="EC" id="2.7.12.2"/>
    </reaction>
</comment>
<evidence type="ECO:0000259" key="14">
    <source>
        <dbReference type="PROSITE" id="PS50011"/>
    </source>
</evidence>
<dbReference type="InterPro" id="IPR000719">
    <property type="entry name" value="Prot_kinase_dom"/>
</dbReference>
<dbReference type="InterPro" id="IPR011009">
    <property type="entry name" value="Kinase-like_dom_sf"/>
</dbReference>
<comment type="caution">
    <text evidence="15">The sequence shown here is derived from an EMBL/GenBank/DDBJ whole genome shotgun (WGS) entry which is preliminary data.</text>
</comment>
<feature type="domain" description="Protein kinase" evidence="14">
    <location>
        <begin position="83"/>
        <end position="344"/>
    </location>
</feature>
<evidence type="ECO:0000256" key="11">
    <source>
        <dbReference type="PROSITE-ProRule" id="PRU10141"/>
    </source>
</evidence>
<evidence type="ECO:0000256" key="1">
    <source>
        <dbReference type="ARBA" id="ARBA00022527"/>
    </source>
</evidence>
<dbReference type="PANTHER" id="PTHR48013:SF32">
    <property type="entry name" value="MITOGEN-ACTIVATED PROTEIN KINASE KINASE 2-LIKE"/>
    <property type="match status" value="1"/>
</dbReference>
<evidence type="ECO:0000256" key="12">
    <source>
        <dbReference type="RuleBase" id="RU000304"/>
    </source>
</evidence>
<evidence type="ECO:0000256" key="9">
    <source>
        <dbReference type="ARBA" id="ARBA00049299"/>
    </source>
</evidence>
<dbReference type="GO" id="GO:0005524">
    <property type="term" value="F:ATP binding"/>
    <property type="evidence" value="ECO:0007669"/>
    <property type="project" value="UniProtKB-UniRule"/>
</dbReference>
<feature type="compositionally biased region" description="Basic and acidic residues" evidence="13">
    <location>
        <begin position="61"/>
        <end position="70"/>
    </location>
</feature>
<dbReference type="PROSITE" id="PS00107">
    <property type="entry name" value="PROTEIN_KINASE_ATP"/>
    <property type="match status" value="1"/>
</dbReference>
<evidence type="ECO:0000313" key="15">
    <source>
        <dbReference type="EMBL" id="GAX83668.1"/>
    </source>
</evidence>
<dbReference type="EC" id="2.7.12.2" evidence="7"/>
<feature type="region of interest" description="Disordered" evidence="13">
    <location>
        <begin position="50"/>
        <end position="70"/>
    </location>
</feature>
<comment type="catalytic activity">
    <reaction evidence="8">
        <text>L-seryl-[protein] + ATP = O-phospho-L-seryl-[protein] + ADP + H(+)</text>
        <dbReference type="Rhea" id="RHEA:17989"/>
        <dbReference type="Rhea" id="RHEA-COMP:9863"/>
        <dbReference type="Rhea" id="RHEA-COMP:11604"/>
        <dbReference type="ChEBI" id="CHEBI:15378"/>
        <dbReference type="ChEBI" id="CHEBI:29999"/>
        <dbReference type="ChEBI" id="CHEBI:30616"/>
        <dbReference type="ChEBI" id="CHEBI:83421"/>
        <dbReference type="ChEBI" id="CHEBI:456216"/>
        <dbReference type="EC" id="2.7.12.2"/>
    </reaction>
</comment>
<dbReference type="SUPFAM" id="SSF56112">
    <property type="entry name" value="Protein kinase-like (PK-like)"/>
    <property type="match status" value="1"/>
</dbReference>